<reference evidence="5" key="2">
    <citation type="submission" date="2021-02" db="EMBL/GenBank/DDBJ databases">
        <authorList>
            <person name="Kimball J.A."/>
            <person name="Haas M.W."/>
            <person name="Macchietto M."/>
            <person name="Kono T."/>
            <person name="Duquette J."/>
            <person name="Shao M."/>
        </authorList>
    </citation>
    <scope>NUCLEOTIDE SEQUENCE</scope>
    <source>
        <tissue evidence="5">Fresh leaf tissue</tissue>
    </source>
</reference>
<dbReference type="Proteomes" id="UP000729402">
    <property type="component" value="Unassembled WGS sequence"/>
</dbReference>
<keyword evidence="4" id="KW-0732">Signal</keyword>
<gene>
    <name evidence="5" type="ORF">GUJ93_ZPchr0005g15077</name>
</gene>
<dbReference type="EMBL" id="JAAALK010000284">
    <property type="protein sequence ID" value="KAG8067190.1"/>
    <property type="molecule type" value="Genomic_DNA"/>
</dbReference>
<proteinExistence type="predicted"/>
<name>A0A8J5S270_ZIZPA</name>
<reference evidence="5" key="1">
    <citation type="journal article" date="2021" name="bioRxiv">
        <title>Whole Genome Assembly and Annotation of Northern Wild Rice, Zizania palustris L., Supports a Whole Genome Duplication in the Zizania Genus.</title>
        <authorList>
            <person name="Haas M."/>
            <person name="Kono T."/>
            <person name="Macchietto M."/>
            <person name="Millas R."/>
            <person name="McGilp L."/>
            <person name="Shao M."/>
            <person name="Duquette J."/>
            <person name="Hirsch C.N."/>
            <person name="Kimball J."/>
        </authorList>
    </citation>
    <scope>NUCLEOTIDE SEQUENCE</scope>
    <source>
        <tissue evidence="5">Fresh leaf tissue</tissue>
    </source>
</reference>
<feature type="transmembrane region" description="Helical" evidence="3">
    <location>
        <begin position="83"/>
        <end position="107"/>
    </location>
</feature>
<evidence type="ECO:0008006" key="7">
    <source>
        <dbReference type="Google" id="ProtNLM"/>
    </source>
</evidence>
<dbReference type="GO" id="GO:0098542">
    <property type="term" value="P:defense response to other organism"/>
    <property type="evidence" value="ECO:0007669"/>
    <property type="project" value="InterPro"/>
</dbReference>
<dbReference type="OrthoDB" id="677127at2759"/>
<keyword evidence="3" id="KW-1133">Transmembrane helix</keyword>
<dbReference type="GO" id="GO:0016020">
    <property type="term" value="C:membrane"/>
    <property type="evidence" value="ECO:0007669"/>
    <property type="project" value="UniProtKB-SubCell"/>
</dbReference>
<evidence type="ECO:0000256" key="4">
    <source>
        <dbReference type="SAM" id="SignalP"/>
    </source>
</evidence>
<protein>
    <recommendedName>
        <fullName evidence="7">Late embryogenesis abundant protein LEA-2 subgroup domain-containing protein</fullName>
    </recommendedName>
</protein>
<comment type="subcellular location">
    <subcellularLocation>
        <location evidence="1">Membrane</location>
    </subcellularLocation>
</comment>
<evidence type="ECO:0000313" key="5">
    <source>
        <dbReference type="EMBL" id="KAG8067190.1"/>
    </source>
</evidence>
<feature type="signal peptide" evidence="4">
    <location>
        <begin position="1"/>
        <end position="28"/>
    </location>
</feature>
<evidence type="ECO:0000256" key="2">
    <source>
        <dbReference type="ARBA" id="ARBA00023136"/>
    </source>
</evidence>
<dbReference type="PANTHER" id="PTHR31234">
    <property type="entry name" value="LATE EMBRYOGENESIS ABUNDANT (LEA) HYDROXYPROLINE-RICH GLYCOPROTEIN FAMILY"/>
    <property type="match status" value="1"/>
</dbReference>
<feature type="chain" id="PRO_5035281835" description="Late embryogenesis abundant protein LEA-2 subgroup domain-containing protein" evidence="4">
    <location>
        <begin position="29"/>
        <end position="232"/>
    </location>
</feature>
<keyword evidence="3" id="KW-0812">Transmembrane</keyword>
<dbReference type="InterPro" id="IPR044839">
    <property type="entry name" value="NDR1-like"/>
</dbReference>
<evidence type="ECO:0000256" key="1">
    <source>
        <dbReference type="ARBA" id="ARBA00004370"/>
    </source>
</evidence>
<dbReference type="PANTHER" id="PTHR31234:SF2">
    <property type="entry name" value="OS05G0199100 PROTEIN"/>
    <property type="match status" value="1"/>
</dbReference>
<evidence type="ECO:0000313" key="6">
    <source>
        <dbReference type="Proteomes" id="UP000729402"/>
    </source>
</evidence>
<keyword evidence="2 3" id="KW-0472">Membrane</keyword>
<dbReference type="AlphaFoldDB" id="A0A8J5S270"/>
<comment type="caution">
    <text evidence="5">The sequence shown here is derived from an EMBL/GenBank/DDBJ whole genome shotgun (WGS) entry which is preliminary data.</text>
</comment>
<accession>A0A8J5S270</accession>
<keyword evidence="6" id="KW-1185">Reference proteome</keyword>
<evidence type="ECO:0000256" key="3">
    <source>
        <dbReference type="SAM" id="Phobius"/>
    </source>
</evidence>
<organism evidence="5 6">
    <name type="scientific">Zizania palustris</name>
    <name type="common">Northern wild rice</name>
    <dbReference type="NCBI Taxonomy" id="103762"/>
    <lineage>
        <taxon>Eukaryota</taxon>
        <taxon>Viridiplantae</taxon>
        <taxon>Streptophyta</taxon>
        <taxon>Embryophyta</taxon>
        <taxon>Tracheophyta</taxon>
        <taxon>Spermatophyta</taxon>
        <taxon>Magnoliopsida</taxon>
        <taxon>Liliopsida</taxon>
        <taxon>Poales</taxon>
        <taxon>Poaceae</taxon>
        <taxon>BOP clade</taxon>
        <taxon>Oryzoideae</taxon>
        <taxon>Oryzeae</taxon>
        <taxon>Zizaniinae</taxon>
        <taxon>Zizania</taxon>
    </lineage>
</organism>
<sequence>MDSSVWLRCLLGSLLLLHWCWLLSFCFGKWQCCSILSRTRAKHKPPSCIAMRSSTLLHDMTTDPPPPPPASPRGGGARRRQCVAAVAAAAAACLAPLAVLLAVLVLAPSLLPRLLLRPHHVAPYVTSAELRLLAFDAAASAVAYNLSATLRFDNPSGLYTWRCTGLRAAPSYAGQRLGDATPMPELTRRGAGASDARAVAWAGTRRVPPGRRARAVVAALARDMAVGSVTGW</sequence>